<feature type="coiled-coil region" evidence="1">
    <location>
        <begin position="584"/>
        <end position="667"/>
    </location>
</feature>
<evidence type="ECO:0000313" key="4">
    <source>
        <dbReference type="Proteomes" id="UP000825729"/>
    </source>
</evidence>
<feature type="region of interest" description="Disordered" evidence="2">
    <location>
        <begin position="200"/>
        <end position="281"/>
    </location>
</feature>
<comment type="caution">
    <text evidence="3">The sequence shown here is derived from an EMBL/GenBank/DDBJ whole genome shotgun (WGS) entry which is preliminary data.</text>
</comment>
<name>A0AAV7DZW6_ARIFI</name>
<evidence type="ECO:0000256" key="1">
    <source>
        <dbReference type="SAM" id="Coils"/>
    </source>
</evidence>
<organism evidence="3 4">
    <name type="scientific">Aristolochia fimbriata</name>
    <name type="common">White veined hardy Dutchman's pipe vine</name>
    <dbReference type="NCBI Taxonomy" id="158543"/>
    <lineage>
        <taxon>Eukaryota</taxon>
        <taxon>Viridiplantae</taxon>
        <taxon>Streptophyta</taxon>
        <taxon>Embryophyta</taxon>
        <taxon>Tracheophyta</taxon>
        <taxon>Spermatophyta</taxon>
        <taxon>Magnoliopsida</taxon>
        <taxon>Magnoliidae</taxon>
        <taxon>Piperales</taxon>
        <taxon>Aristolochiaceae</taxon>
        <taxon>Aristolochia</taxon>
    </lineage>
</organism>
<sequence>MDMDRIFGLPISGQSYDEVSPMVADFTDVRSSNLLYSCHCLFLAYHHLCRSSESNVISTTAWVEFWFRTEDDAVPVSDPWTAWYACYGKGVATSRERTTTERDIFDFLRVTPGKEDEVHLAALLSVWLSRFVFRSTGGYDLRPMVFKVASFMATGVHFALAAPALACLYNGLGQGIVGWPSIVQWPYLYSWLARRLEPTASAAARSDGEEDDYDSDRSHPRKRRPKGKKPVSASPDASGSASRKKKARVEVQPTSLPSPPTFLPPISELEPLPSCPPLELDPPETVHISSSPEAPEAAAPQEEASLLASTVQMGSCALEGTKVVIDLVEIPPSSAQLEILQEVAPLVVQEEAATEEEAPAPVLQEAEAAPASSIEEVVGIEAPIQEAILVLEVPEEASIVREEASIIREEAPTSAVEAPAIEEVVEIVQEEVPAAVAEVAEVVPAIEEAIEEVTEVVPSVEEVLIVQSTANSLTLHTLPASTSLVTPTPPASTSLATPYQQLLSYVEGVMLQVWKDQITPHMLSPDVVRDPCLAVDADFVIRKLQEVSHDVTRLQVYTQKLRALKDIESLVGEKARRSSRDWAKSDAREALDALSSKLENAEITLDEAVEDLSEAKADEEDAHERLELAREQLQLAETKVVYLTTQVEQIRDSVRDLKKVVVGAEQKVAEVIARPTLSAAEEAALLSLRADFAELQ</sequence>
<accession>A0AAV7DZW6</accession>
<feature type="compositionally biased region" description="Basic residues" evidence="2">
    <location>
        <begin position="219"/>
        <end position="229"/>
    </location>
</feature>
<dbReference type="Proteomes" id="UP000825729">
    <property type="component" value="Unassembled WGS sequence"/>
</dbReference>
<dbReference type="AlphaFoldDB" id="A0AAV7DZW6"/>
<keyword evidence="4" id="KW-1185">Reference proteome</keyword>
<evidence type="ECO:0008006" key="5">
    <source>
        <dbReference type="Google" id="ProtNLM"/>
    </source>
</evidence>
<evidence type="ECO:0000313" key="3">
    <source>
        <dbReference type="EMBL" id="KAG9442039.1"/>
    </source>
</evidence>
<dbReference type="EMBL" id="JAINDJ010000007">
    <property type="protein sequence ID" value="KAG9442039.1"/>
    <property type="molecule type" value="Genomic_DNA"/>
</dbReference>
<gene>
    <name evidence="3" type="ORF">H6P81_017893</name>
</gene>
<protein>
    <recommendedName>
        <fullName evidence="5">Aminotransferase-like plant mobile domain-containing protein</fullName>
    </recommendedName>
</protein>
<proteinExistence type="predicted"/>
<keyword evidence="1" id="KW-0175">Coiled coil</keyword>
<reference evidence="3 4" key="1">
    <citation type="submission" date="2021-07" db="EMBL/GenBank/DDBJ databases">
        <title>The Aristolochia fimbriata genome: insights into angiosperm evolution, floral development and chemical biosynthesis.</title>
        <authorList>
            <person name="Jiao Y."/>
        </authorList>
    </citation>
    <scope>NUCLEOTIDE SEQUENCE [LARGE SCALE GENOMIC DNA]</scope>
    <source>
        <strain evidence="3">IBCAS-2021</strain>
        <tissue evidence="3">Leaf</tissue>
    </source>
</reference>
<evidence type="ECO:0000256" key="2">
    <source>
        <dbReference type="SAM" id="MobiDB-lite"/>
    </source>
</evidence>